<dbReference type="InterPro" id="IPR010905">
    <property type="entry name" value="Glyco_hydro_88"/>
</dbReference>
<dbReference type="SUPFAM" id="SSF48208">
    <property type="entry name" value="Six-hairpin glycosidases"/>
    <property type="match status" value="1"/>
</dbReference>
<accession>A0A6I6EV77</accession>
<keyword evidence="3" id="KW-1185">Reference proteome</keyword>
<protein>
    <submittedName>
        <fullName evidence="2">Glycoside hydrolase family 105 protein</fullName>
    </submittedName>
</protein>
<dbReference type="PANTHER" id="PTHR33886:SF8">
    <property type="entry name" value="UNSATURATED RHAMNOGALACTURONAN HYDROLASE (EUROFUNG)"/>
    <property type="match status" value="1"/>
</dbReference>
<dbReference type="PANTHER" id="PTHR33886">
    <property type="entry name" value="UNSATURATED RHAMNOGALACTURONAN HYDROLASE (EUROFUNG)"/>
    <property type="match status" value="1"/>
</dbReference>
<organism evidence="2 3">
    <name type="scientific">Clostridium bovifaecis</name>
    <dbReference type="NCBI Taxonomy" id="2184719"/>
    <lineage>
        <taxon>Bacteria</taxon>
        <taxon>Bacillati</taxon>
        <taxon>Bacillota</taxon>
        <taxon>Clostridia</taxon>
        <taxon>Eubacteriales</taxon>
        <taxon>Clostridiaceae</taxon>
        <taxon>Clostridium</taxon>
    </lineage>
</organism>
<dbReference type="AlphaFoldDB" id="A0A6I6EV77"/>
<dbReference type="InterPro" id="IPR008928">
    <property type="entry name" value="6-hairpin_glycosidase_sf"/>
</dbReference>
<dbReference type="Proteomes" id="UP000422764">
    <property type="component" value="Chromosome"/>
</dbReference>
<reference evidence="2 3" key="1">
    <citation type="submission" date="2019-12" db="EMBL/GenBank/DDBJ databases">
        <title>Genome sequenceing of Clostridium bovifaecis.</title>
        <authorList>
            <person name="Yao Y."/>
        </authorList>
    </citation>
    <scope>NUCLEOTIDE SEQUENCE [LARGE SCALE GENOMIC DNA]</scope>
    <source>
        <strain evidence="2 3">BXX</strain>
    </source>
</reference>
<dbReference type="GO" id="GO:0005975">
    <property type="term" value="P:carbohydrate metabolic process"/>
    <property type="evidence" value="ECO:0007669"/>
    <property type="project" value="InterPro"/>
</dbReference>
<dbReference type="Pfam" id="PF07470">
    <property type="entry name" value="Glyco_hydro_88"/>
    <property type="match status" value="1"/>
</dbReference>
<dbReference type="InterPro" id="IPR012341">
    <property type="entry name" value="6hp_glycosidase-like_sf"/>
</dbReference>
<evidence type="ECO:0000256" key="1">
    <source>
        <dbReference type="ARBA" id="ARBA00022801"/>
    </source>
</evidence>
<evidence type="ECO:0000313" key="3">
    <source>
        <dbReference type="Proteomes" id="UP000422764"/>
    </source>
</evidence>
<sequence>MSITKKILMDKLEKVVNKLVNLDQPIFDKKLLDEGDAAISKGVITRDFGIKEWDWPQGVGIYGLWQLGKYKKTGEYNEFLYNWYVNNINFGLPSRNVNTTAPLLTLVELCDDYDEERFKELCSDWANWLMHDLPRTKENGFQHVTTDIKDRYGIILNESQLWIDTLFMMVLFLNKMGVKYNKKEWIEESIYQVLIHIKYLYEKKNGLFHHGWSFEESGNFGEVFWCRGNSWFTNGMMDFLDNSGEYLDEGTKTFIINTYKAQVDALIKLQSDSGLWHTVLDDPTSYVEVSGSSAIAAGILKGVKNGILDESYRGYALKAIEAILSSIDGDGTVLNVSGGTGIGYNKEHYKNIIVAPMAYGQSLAIIALTEALYHI</sequence>
<name>A0A6I6EV77_9CLOT</name>
<gene>
    <name evidence="2" type="ORF">GOM49_15145</name>
</gene>
<evidence type="ECO:0000313" key="2">
    <source>
        <dbReference type="EMBL" id="QGU96253.1"/>
    </source>
</evidence>
<dbReference type="GO" id="GO:0016787">
    <property type="term" value="F:hydrolase activity"/>
    <property type="evidence" value="ECO:0007669"/>
    <property type="project" value="UniProtKB-KW"/>
</dbReference>
<dbReference type="InterPro" id="IPR052043">
    <property type="entry name" value="PolySaccharide_Degr_Enz"/>
</dbReference>
<dbReference type="EMBL" id="CP046522">
    <property type="protein sequence ID" value="QGU96253.1"/>
    <property type="molecule type" value="Genomic_DNA"/>
</dbReference>
<keyword evidence="1 2" id="KW-0378">Hydrolase</keyword>
<dbReference type="Gene3D" id="1.50.10.10">
    <property type="match status" value="1"/>
</dbReference>
<proteinExistence type="predicted"/>